<reference evidence="6 7" key="1">
    <citation type="submission" date="2016-02" db="EMBL/GenBank/DDBJ databases">
        <title>Genome sequence of Clostridium tepidiprofundi DSM 19306.</title>
        <authorList>
            <person name="Poehlein A."/>
            <person name="Daniel R."/>
        </authorList>
    </citation>
    <scope>NUCLEOTIDE SEQUENCE [LARGE SCALE GENOMIC DNA]</scope>
    <source>
        <strain evidence="6 7">DSM 19306</strain>
    </source>
</reference>
<sequence length="247" mass="26975">MKSRCFALAKRVRLRVMRGVILLNTIDIIIISIVVIGALFGLIRGFMLSLFSFASYIVAVVCIKMYSGRLANFFAANTTILNRVTDFVAGKLSSMAVPSSSIPASNTVFPTSNKNMGIFSFVEDTIKSGLTSGEHTIAEFLVHIILITISAILIFVAVKTVFALIGLLINSLLKKSSILNAMNRILGMLLGIVTSTIIIAFIIMIVTPFVFMTPDSYIAQMFNKSIILVYIYKSGMISNILNGILLK</sequence>
<feature type="transmembrane region" description="Helical" evidence="5">
    <location>
        <begin position="21"/>
        <end position="40"/>
    </location>
</feature>
<dbReference type="Pfam" id="PF02674">
    <property type="entry name" value="Colicin_V"/>
    <property type="match status" value="2"/>
</dbReference>
<dbReference type="PATRIC" id="fig|1121338.3.peg.402"/>
<dbReference type="EMBL" id="LTBA01000001">
    <property type="protein sequence ID" value="KYH36003.1"/>
    <property type="molecule type" value="Genomic_DNA"/>
</dbReference>
<evidence type="ECO:0000313" key="7">
    <source>
        <dbReference type="Proteomes" id="UP000075531"/>
    </source>
</evidence>
<organism evidence="6 7">
    <name type="scientific">Clostridium tepidiprofundi DSM 19306</name>
    <dbReference type="NCBI Taxonomy" id="1121338"/>
    <lineage>
        <taxon>Bacteria</taxon>
        <taxon>Bacillati</taxon>
        <taxon>Bacillota</taxon>
        <taxon>Clostridia</taxon>
        <taxon>Eubacteriales</taxon>
        <taxon>Clostridiaceae</taxon>
        <taxon>Clostridium</taxon>
    </lineage>
</organism>
<dbReference type="PANTHER" id="PTHR36926">
    <property type="entry name" value="COLICIN V PRODUCTION PROTEIN"/>
    <property type="match status" value="1"/>
</dbReference>
<protein>
    <submittedName>
        <fullName evidence="6">Colicin V production protein</fullName>
    </submittedName>
</protein>
<keyword evidence="7" id="KW-1185">Reference proteome</keyword>
<evidence type="ECO:0000256" key="1">
    <source>
        <dbReference type="ARBA" id="ARBA00004141"/>
    </source>
</evidence>
<keyword evidence="2 5" id="KW-0812">Transmembrane</keyword>
<evidence type="ECO:0000256" key="3">
    <source>
        <dbReference type="ARBA" id="ARBA00022989"/>
    </source>
</evidence>
<keyword evidence="3 5" id="KW-1133">Transmembrane helix</keyword>
<dbReference type="AlphaFoldDB" id="A0A151B862"/>
<evidence type="ECO:0000256" key="5">
    <source>
        <dbReference type="SAM" id="Phobius"/>
    </source>
</evidence>
<evidence type="ECO:0000256" key="2">
    <source>
        <dbReference type="ARBA" id="ARBA00022692"/>
    </source>
</evidence>
<dbReference type="InterPro" id="IPR003825">
    <property type="entry name" value="Colicin-V_CvpA"/>
</dbReference>
<comment type="subcellular location">
    <subcellularLocation>
        <location evidence="1">Membrane</location>
        <topology evidence="1">Multi-pass membrane protein</topology>
    </subcellularLocation>
</comment>
<evidence type="ECO:0000256" key="4">
    <source>
        <dbReference type="ARBA" id="ARBA00023136"/>
    </source>
</evidence>
<feature type="transmembrane region" description="Helical" evidence="5">
    <location>
        <begin position="140"/>
        <end position="173"/>
    </location>
</feature>
<comment type="caution">
    <text evidence="6">The sequence shown here is derived from an EMBL/GenBank/DDBJ whole genome shotgun (WGS) entry which is preliminary data.</text>
</comment>
<feature type="transmembrane region" description="Helical" evidence="5">
    <location>
        <begin position="185"/>
        <end position="206"/>
    </location>
</feature>
<dbReference type="Proteomes" id="UP000075531">
    <property type="component" value="Unassembled WGS sequence"/>
</dbReference>
<dbReference type="GO" id="GO:0009403">
    <property type="term" value="P:toxin biosynthetic process"/>
    <property type="evidence" value="ECO:0007669"/>
    <property type="project" value="InterPro"/>
</dbReference>
<accession>A0A151B862</accession>
<name>A0A151B862_9CLOT</name>
<proteinExistence type="predicted"/>
<evidence type="ECO:0000313" key="6">
    <source>
        <dbReference type="EMBL" id="KYH36003.1"/>
    </source>
</evidence>
<dbReference type="GO" id="GO:0016020">
    <property type="term" value="C:membrane"/>
    <property type="evidence" value="ECO:0007669"/>
    <property type="project" value="UniProtKB-SubCell"/>
</dbReference>
<dbReference type="PANTHER" id="PTHR36926:SF1">
    <property type="entry name" value="COLICIN V PRODUCTION PROTEIN"/>
    <property type="match status" value="1"/>
</dbReference>
<dbReference type="InterPro" id="IPR052719">
    <property type="entry name" value="CvpA-like"/>
</dbReference>
<keyword evidence="4 5" id="KW-0472">Membrane</keyword>
<gene>
    <name evidence="6" type="ORF">CLTEP_03970</name>
</gene>
<dbReference type="STRING" id="1121338.CLTEP_03970"/>
<feature type="transmembrane region" description="Helical" evidence="5">
    <location>
        <begin position="226"/>
        <end position="246"/>
    </location>
</feature>